<feature type="transmembrane region" description="Helical" evidence="1">
    <location>
        <begin position="21"/>
        <end position="38"/>
    </location>
</feature>
<dbReference type="EMBL" id="AGFR01000010">
    <property type="protein sequence ID" value="EHD13213.1"/>
    <property type="molecule type" value="Genomic_DNA"/>
</dbReference>
<dbReference type="STRING" id="1088868.CIN_19500"/>
<feature type="transmembrane region" description="Helical" evidence="1">
    <location>
        <begin position="105"/>
        <end position="138"/>
    </location>
</feature>
<gene>
    <name evidence="2" type="ORF">CIN_19500</name>
</gene>
<keyword evidence="1" id="KW-0472">Membrane</keyword>
<organism evidence="2 3">
    <name type="scientific">Commensalibacter intestini A911</name>
    <dbReference type="NCBI Taxonomy" id="1088868"/>
    <lineage>
        <taxon>Bacteria</taxon>
        <taxon>Pseudomonadati</taxon>
        <taxon>Pseudomonadota</taxon>
        <taxon>Alphaproteobacteria</taxon>
        <taxon>Acetobacterales</taxon>
        <taxon>Acetobacteraceae</taxon>
    </lineage>
</organism>
<comment type="caution">
    <text evidence="2">The sequence shown here is derived from an EMBL/GenBank/DDBJ whole genome shotgun (WGS) entry which is preliminary data.</text>
</comment>
<evidence type="ECO:0000313" key="2">
    <source>
        <dbReference type="EMBL" id="EHD13213.1"/>
    </source>
</evidence>
<keyword evidence="1" id="KW-0812">Transmembrane</keyword>
<feature type="transmembrane region" description="Helical" evidence="1">
    <location>
        <begin position="44"/>
        <end position="65"/>
    </location>
</feature>
<dbReference type="Proteomes" id="UP000005939">
    <property type="component" value="Unassembled WGS sequence"/>
</dbReference>
<feature type="transmembrane region" description="Helical" evidence="1">
    <location>
        <begin position="164"/>
        <end position="194"/>
    </location>
</feature>
<reference evidence="2 3" key="1">
    <citation type="submission" date="2011-10" db="EMBL/GenBank/DDBJ databases">
        <title>Genome Sequence of Commensalibacter intestini A911, isolated from Drosophila gut.</title>
        <authorList>
            <person name="Lee W.-J."/>
            <person name="Kim E.-K."/>
        </authorList>
    </citation>
    <scope>NUCLEOTIDE SEQUENCE [LARGE SCALE GENOMIC DNA]</scope>
    <source>
        <strain evidence="2 3">A911</strain>
    </source>
</reference>
<evidence type="ECO:0000256" key="1">
    <source>
        <dbReference type="SAM" id="Phobius"/>
    </source>
</evidence>
<sequence>MNYFLKKIGYKQDRLSIGLHRLSIALIIISAMYIPIFFHKQSNFFYICIADILIYLFFTLLAFVISGCRYGFRQYQPQKFSQLQKQKINFLYFFSLKQMGIKNDAIFYIIQGIGAGCALLVIIPFIGMFVLMCGLCFVTNPWPTEEYFYDIGIGISSGKDLLSVFVTAIIIGALIYVPFILLAWVWSGFLYGVVQKDS</sequence>
<dbReference type="OrthoDB" id="9930924at2"/>
<dbReference type="AlphaFoldDB" id="G6F2V4"/>
<evidence type="ECO:0000313" key="3">
    <source>
        <dbReference type="Proteomes" id="UP000005939"/>
    </source>
</evidence>
<proteinExistence type="predicted"/>
<keyword evidence="1" id="KW-1133">Transmembrane helix</keyword>
<name>G6F2V4_9PROT</name>
<accession>G6F2V4</accession>
<dbReference type="RefSeq" id="WP_008854940.1">
    <property type="nucleotide sequence ID" value="NZ_AGFR01000010.1"/>
</dbReference>
<protein>
    <submittedName>
        <fullName evidence="2">Uncharacterized protein</fullName>
    </submittedName>
</protein>